<evidence type="ECO:0000256" key="2">
    <source>
        <dbReference type="SAM" id="Phobius"/>
    </source>
</evidence>
<keyword evidence="2" id="KW-1133">Transmembrane helix</keyword>
<proteinExistence type="predicted"/>
<feature type="transmembrane region" description="Helical" evidence="2">
    <location>
        <begin position="69"/>
        <end position="91"/>
    </location>
</feature>
<evidence type="ECO:0000313" key="3">
    <source>
        <dbReference type="EMBL" id="KRN78757.1"/>
    </source>
</evidence>
<dbReference type="GeneID" id="61249837"/>
<dbReference type="AlphaFoldDB" id="A0A0R2JTR1"/>
<dbReference type="PANTHER" id="PTHR40078:SF1">
    <property type="entry name" value="INTEGRAL MEMBRANE PROTEIN"/>
    <property type="match status" value="1"/>
</dbReference>
<name>A0A0R2JTR1_9LACO</name>
<evidence type="ECO:0008006" key="5">
    <source>
        <dbReference type="Google" id="ProtNLM"/>
    </source>
</evidence>
<protein>
    <recommendedName>
        <fullName evidence="5">Integral membrane protein</fullName>
    </recommendedName>
</protein>
<dbReference type="EMBL" id="JQBT01000033">
    <property type="protein sequence ID" value="KRN78757.1"/>
    <property type="molecule type" value="Genomic_DNA"/>
</dbReference>
<evidence type="ECO:0000256" key="1">
    <source>
        <dbReference type="SAM" id="Coils"/>
    </source>
</evidence>
<accession>A0A0R2JTR1</accession>
<feature type="transmembrane region" description="Helical" evidence="2">
    <location>
        <begin position="28"/>
        <end position="49"/>
    </location>
</feature>
<keyword evidence="1" id="KW-0175">Coiled coil</keyword>
<dbReference type="PANTHER" id="PTHR40078">
    <property type="entry name" value="INTEGRAL MEMBRANE PROTEIN-RELATED"/>
    <property type="match status" value="1"/>
</dbReference>
<dbReference type="Proteomes" id="UP000051565">
    <property type="component" value="Unassembled WGS sequence"/>
</dbReference>
<keyword evidence="4" id="KW-1185">Reference proteome</keyword>
<dbReference type="STRING" id="53444.AYR59_02965"/>
<dbReference type="RefSeq" id="WP_065866175.1">
    <property type="nucleotide sequence ID" value="NZ_FUXS01000002.1"/>
</dbReference>
<gene>
    <name evidence="3" type="ORF">IV52_GL001035</name>
</gene>
<feature type="transmembrane region" description="Helical" evidence="2">
    <location>
        <begin position="128"/>
        <end position="146"/>
    </location>
</feature>
<dbReference type="PATRIC" id="fig|1122148.6.peg.1061"/>
<organism evidence="3 4">
    <name type="scientific">Fructilactobacillus lindneri DSM 20690 = JCM 11027</name>
    <dbReference type="NCBI Taxonomy" id="1122148"/>
    <lineage>
        <taxon>Bacteria</taxon>
        <taxon>Bacillati</taxon>
        <taxon>Bacillota</taxon>
        <taxon>Bacilli</taxon>
        <taxon>Lactobacillales</taxon>
        <taxon>Lactobacillaceae</taxon>
        <taxon>Fructilactobacillus</taxon>
    </lineage>
</organism>
<dbReference type="InterPro" id="IPR038750">
    <property type="entry name" value="YczE/YyaS-like"/>
</dbReference>
<feature type="transmembrane region" description="Helical" evidence="2">
    <location>
        <begin position="185"/>
        <end position="208"/>
    </location>
</feature>
<reference evidence="3 4" key="1">
    <citation type="journal article" date="2015" name="Genome Announc.">
        <title>Expanding the biotechnology potential of lactobacilli through comparative genomics of 213 strains and associated genera.</title>
        <authorList>
            <person name="Sun Z."/>
            <person name="Harris H.M."/>
            <person name="McCann A."/>
            <person name="Guo C."/>
            <person name="Argimon S."/>
            <person name="Zhang W."/>
            <person name="Yang X."/>
            <person name="Jeffery I.B."/>
            <person name="Cooney J.C."/>
            <person name="Kagawa T.F."/>
            <person name="Liu W."/>
            <person name="Song Y."/>
            <person name="Salvetti E."/>
            <person name="Wrobel A."/>
            <person name="Rasinkangas P."/>
            <person name="Parkhill J."/>
            <person name="Rea M.C."/>
            <person name="O'Sullivan O."/>
            <person name="Ritari J."/>
            <person name="Douillard F.P."/>
            <person name="Paul Ross R."/>
            <person name="Yang R."/>
            <person name="Briner A.E."/>
            <person name="Felis G.E."/>
            <person name="de Vos W.M."/>
            <person name="Barrangou R."/>
            <person name="Klaenhammer T.R."/>
            <person name="Caufield P.W."/>
            <person name="Cui Y."/>
            <person name="Zhang H."/>
            <person name="O'Toole P.W."/>
        </authorList>
    </citation>
    <scope>NUCLEOTIDE SEQUENCE [LARGE SCALE GENOMIC DNA]</scope>
    <source>
        <strain evidence="3 4">DSM 20690</strain>
    </source>
</reference>
<dbReference type="Pfam" id="PF19700">
    <property type="entry name" value="DUF6198"/>
    <property type="match status" value="1"/>
</dbReference>
<feature type="transmembrane region" description="Helical" evidence="2">
    <location>
        <begin position="98"/>
        <end position="116"/>
    </location>
</feature>
<keyword evidence="2" id="KW-0472">Membrane</keyword>
<comment type="caution">
    <text evidence="3">The sequence shown here is derived from an EMBL/GenBank/DDBJ whole genome shotgun (WGS) entry which is preliminary data.</text>
</comment>
<feature type="coiled-coil region" evidence="1">
    <location>
        <begin position="274"/>
        <end position="301"/>
    </location>
</feature>
<sequence length="330" mass="36697">MDKQQNDTDNQTAQQPQNLSLLGKTVNISLRTLMSFLGIAILSMGAAALKTSPILGLDPFTAVNVGMAAILHTSLGLYQLAANFVIFVFIFFLDRKKIGIGTIMNMVLVGFEIQWFSTIYHQLFPGKATAIVLIANLIIGLLLFTAGSSLYMAPDLGVAPYDAIAPIASTRLHCKYKTARVAQDMCFLILAVIVHGPVGIASIVVAFFDGPLISYWNRTISNPLMDYISELSDHPSFKNLASGVTKATKHGYQSLSNAYNSTLDFQMHLAGYTNKELIKQIQDTEHNMQRSQKEYNMYRTRYRMLVAEMVKRDKRGQLDKSSEDIHNNDK</sequence>
<keyword evidence="2" id="KW-0812">Transmembrane</keyword>
<evidence type="ECO:0000313" key="4">
    <source>
        <dbReference type="Proteomes" id="UP000051565"/>
    </source>
</evidence>